<dbReference type="Gene3D" id="3.30.70.20">
    <property type="match status" value="1"/>
</dbReference>
<dbReference type="PROSITE" id="PS51379">
    <property type="entry name" value="4FE4S_FER_2"/>
    <property type="match status" value="2"/>
</dbReference>
<dbReference type="SUPFAM" id="SSF54862">
    <property type="entry name" value="4Fe-4S ferredoxins"/>
    <property type="match status" value="1"/>
</dbReference>
<keyword evidence="4" id="KW-0411">Iron-sulfur</keyword>
<evidence type="ECO:0000256" key="1">
    <source>
        <dbReference type="ARBA" id="ARBA00022485"/>
    </source>
</evidence>
<evidence type="ECO:0000256" key="3">
    <source>
        <dbReference type="ARBA" id="ARBA00023004"/>
    </source>
</evidence>
<name>A0ABT7DP54_9ACTN</name>
<accession>A0ABT7DP54</accession>
<evidence type="ECO:0000313" key="7">
    <source>
        <dbReference type="Proteomes" id="UP001232750"/>
    </source>
</evidence>
<evidence type="ECO:0000313" key="6">
    <source>
        <dbReference type="EMBL" id="MDJ1650311.1"/>
    </source>
</evidence>
<keyword evidence="3" id="KW-0408">Iron</keyword>
<sequence length="62" mass="6452">MYMVTLNEEKCTGCDSCAAGCPAQILAFDGEHAVIKGDPCDCMGCEACVMVCPAGAFTVQEL</sequence>
<dbReference type="InterPro" id="IPR050572">
    <property type="entry name" value="Fe-S_Ferredoxin"/>
</dbReference>
<keyword evidence="7" id="KW-1185">Reference proteome</keyword>
<protein>
    <submittedName>
        <fullName evidence="6">4Fe-4S dicluster domain-containing protein</fullName>
    </submittedName>
</protein>
<dbReference type="Pfam" id="PF12838">
    <property type="entry name" value="Fer4_7"/>
    <property type="match status" value="1"/>
</dbReference>
<dbReference type="PANTHER" id="PTHR43687">
    <property type="entry name" value="ADENYLYLSULFATE REDUCTASE, BETA SUBUNIT"/>
    <property type="match status" value="1"/>
</dbReference>
<evidence type="ECO:0000256" key="4">
    <source>
        <dbReference type="ARBA" id="ARBA00023014"/>
    </source>
</evidence>
<dbReference type="PROSITE" id="PS00198">
    <property type="entry name" value="4FE4S_FER_1"/>
    <property type="match status" value="1"/>
</dbReference>
<dbReference type="EMBL" id="JASJEU010000012">
    <property type="protein sequence ID" value="MDJ1650311.1"/>
    <property type="molecule type" value="Genomic_DNA"/>
</dbReference>
<feature type="domain" description="4Fe-4S ferredoxin-type" evidence="5">
    <location>
        <begin position="33"/>
        <end position="62"/>
    </location>
</feature>
<proteinExistence type="predicted"/>
<dbReference type="InterPro" id="IPR017896">
    <property type="entry name" value="4Fe4S_Fe-S-bd"/>
</dbReference>
<feature type="domain" description="4Fe-4S ferredoxin-type" evidence="5">
    <location>
        <begin position="2"/>
        <end position="31"/>
    </location>
</feature>
<dbReference type="PANTHER" id="PTHR43687:SF1">
    <property type="entry name" value="FERREDOXIN III"/>
    <property type="match status" value="1"/>
</dbReference>
<gene>
    <name evidence="6" type="ORF">QNJ86_05830</name>
</gene>
<organism evidence="6 7">
    <name type="scientific">Gordonibacter faecis</name>
    <dbReference type="NCBI Taxonomy" id="3047475"/>
    <lineage>
        <taxon>Bacteria</taxon>
        <taxon>Bacillati</taxon>
        <taxon>Actinomycetota</taxon>
        <taxon>Coriobacteriia</taxon>
        <taxon>Eggerthellales</taxon>
        <taxon>Eggerthellaceae</taxon>
        <taxon>Gordonibacter</taxon>
    </lineage>
</organism>
<evidence type="ECO:0000256" key="2">
    <source>
        <dbReference type="ARBA" id="ARBA00022723"/>
    </source>
</evidence>
<comment type="caution">
    <text evidence="6">The sequence shown here is derived from an EMBL/GenBank/DDBJ whole genome shotgun (WGS) entry which is preliminary data.</text>
</comment>
<dbReference type="InterPro" id="IPR017900">
    <property type="entry name" value="4Fe4S_Fe_S_CS"/>
</dbReference>
<evidence type="ECO:0000259" key="5">
    <source>
        <dbReference type="PROSITE" id="PS51379"/>
    </source>
</evidence>
<dbReference type="Proteomes" id="UP001232750">
    <property type="component" value="Unassembled WGS sequence"/>
</dbReference>
<keyword evidence="2" id="KW-0479">Metal-binding</keyword>
<dbReference type="RefSeq" id="WP_283831664.1">
    <property type="nucleotide sequence ID" value="NZ_JASJEU010000012.1"/>
</dbReference>
<reference evidence="6 7" key="1">
    <citation type="submission" date="2023-05" db="EMBL/GenBank/DDBJ databases">
        <title>Gordonibacter KGMB12511T sp. nov., isolated from faeces of healthy Korean.</title>
        <authorList>
            <person name="Kim H.S."/>
            <person name="Kim J.-S."/>
            <person name="Suh M.K."/>
            <person name="Eom M.K."/>
            <person name="Do H.E."/>
            <person name="Lee J.-S."/>
        </authorList>
    </citation>
    <scope>NUCLEOTIDE SEQUENCE [LARGE SCALE GENOMIC DNA]</scope>
    <source>
        <strain evidence="6 7">KGMB12511</strain>
    </source>
</reference>
<keyword evidence="1" id="KW-0004">4Fe-4S</keyword>